<reference evidence="1" key="1">
    <citation type="journal article" date="2020" name="Nature">
        <title>Giant virus diversity and host interactions through global metagenomics.</title>
        <authorList>
            <person name="Schulz F."/>
            <person name="Roux S."/>
            <person name="Paez-Espino D."/>
            <person name="Jungbluth S."/>
            <person name="Walsh D.A."/>
            <person name="Denef V.J."/>
            <person name="McMahon K.D."/>
            <person name="Konstantinidis K.T."/>
            <person name="Eloe-Fadrosh E.A."/>
            <person name="Kyrpides N.C."/>
            <person name="Woyke T."/>
        </authorList>
    </citation>
    <scope>NUCLEOTIDE SEQUENCE</scope>
    <source>
        <strain evidence="1">GVMAG-M-3300024261-8</strain>
    </source>
</reference>
<sequence length="264" mass="30690">MTTIGNSVFYCFHKNNNVKDIVQSLHPYVFTKDAPQSIVSKEINPVQIEPKKPDPPIVKPVASTRDTDYFTPIQKDSLFWCLYVAMYSYGEYNAIHRNYGLKKMELNQEILDFLKDNAHLLKQVNHKFTKVAVTELLADLSINQQSTSFVNVYAYLSFYKCNVYIINNEKQSYLPFIFDNELPSFFIYVDGFKQYKLRLEPVSSSDIEQLDQHFVCLEGLNKTLKSLSAYKIADLTTIMEKLNLPSSKLKKNDMYTTILETIHW</sequence>
<proteinExistence type="predicted"/>
<dbReference type="AlphaFoldDB" id="A0A6C0ISW4"/>
<organism evidence="1">
    <name type="scientific">viral metagenome</name>
    <dbReference type="NCBI Taxonomy" id="1070528"/>
    <lineage>
        <taxon>unclassified sequences</taxon>
        <taxon>metagenomes</taxon>
        <taxon>organismal metagenomes</taxon>
    </lineage>
</organism>
<evidence type="ECO:0000313" key="1">
    <source>
        <dbReference type="EMBL" id="QHT95516.1"/>
    </source>
</evidence>
<dbReference type="EMBL" id="MN740240">
    <property type="protein sequence ID" value="QHT95516.1"/>
    <property type="molecule type" value="Genomic_DNA"/>
</dbReference>
<protein>
    <submittedName>
        <fullName evidence="1">Uncharacterized protein</fullName>
    </submittedName>
</protein>
<name>A0A6C0ISW4_9ZZZZ</name>
<accession>A0A6C0ISW4</accession>